<comment type="similarity">
    <text evidence="4">Belongs to the methyl-accepting chemotaxis (MCP) protein family.</text>
</comment>
<evidence type="ECO:0000256" key="8">
    <source>
        <dbReference type="SAM" id="Phobius"/>
    </source>
</evidence>
<dbReference type="InterPro" id="IPR038188">
    <property type="entry name" value="TorS_sensor_sf"/>
</dbReference>
<protein>
    <submittedName>
        <fullName evidence="12">HAMP domain-containing protein</fullName>
    </submittedName>
</protein>
<dbReference type="Pfam" id="PF00672">
    <property type="entry name" value="HAMP"/>
    <property type="match status" value="1"/>
</dbReference>
<comment type="subcellular location">
    <subcellularLocation>
        <location evidence="1">Cell inner membrane</location>
        <topology evidence="1">Multi-pass membrane protein</topology>
    </subcellularLocation>
</comment>
<dbReference type="SMART" id="SM00283">
    <property type="entry name" value="MA"/>
    <property type="match status" value="1"/>
</dbReference>
<evidence type="ECO:0000259" key="9">
    <source>
        <dbReference type="PROSITE" id="PS50111"/>
    </source>
</evidence>
<dbReference type="InterPro" id="IPR004089">
    <property type="entry name" value="MCPsignal_dom"/>
</dbReference>
<feature type="compositionally biased region" description="Low complexity" evidence="7">
    <location>
        <begin position="626"/>
        <end position="643"/>
    </location>
</feature>
<feature type="domain" description="T-SNARE coiled-coil homology" evidence="10">
    <location>
        <begin position="763"/>
        <end position="825"/>
    </location>
</feature>
<keyword evidence="8" id="KW-1133">Transmembrane helix</keyword>
<keyword evidence="2" id="KW-0997">Cell inner membrane</keyword>
<dbReference type="PROSITE" id="PS50111">
    <property type="entry name" value="CHEMOTAXIS_TRANSDUC_2"/>
    <property type="match status" value="1"/>
</dbReference>
<keyword evidence="3 5" id="KW-0807">Transducer</keyword>
<feature type="transmembrane region" description="Helical" evidence="8">
    <location>
        <begin position="496"/>
        <end position="516"/>
    </location>
</feature>
<feature type="region of interest" description="Disordered" evidence="7">
    <location>
        <begin position="618"/>
        <end position="643"/>
    </location>
</feature>
<dbReference type="PROSITE" id="PS50885">
    <property type="entry name" value="HAMP"/>
    <property type="match status" value="1"/>
</dbReference>
<keyword evidence="8" id="KW-0472">Membrane</keyword>
<dbReference type="PANTHER" id="PTHR32089:SF112">
    <property type="entry name" value="LYSOZYME-LIKE PROTEIN-RELATED"/>
    <property type="match status" value="1"/>
</dbReference>
<feature type="coiled-coil region" evidence="6">
    <location>
        <begin position="558"/>
        <end position="592"/>
    </location>
</feature>
<evidence type="ECO:0000256" key="5">
    <source>
        <dbReference type="PROSITE-ProRule" id="PRU00284"/>
    </source>
</evidence>
<keyword evidence="6" id="KW-0175">Coiled coil</keyword>
<evidence type="ECO:0000256" key="2">
    <source>
        <dbReference type="ARBA" id="ARBA00022519"/>
    </source>
</evidence>
<gene>
    <name evidence="12" type="ORF">JHL17_32330</name>
</gene>
<dbReference type="Pfam" id="PF21689">
    <property type="entry name" value="TorS_sensor_domain"/>
    <property type="match status" value="1"/>
</dbReference>
<evidence type="ECO:0000259" key="11">
    <source>
        <dbReference type="PROSITE" id="PS50885"/>
    </source>
</evidence>
<dbReference type="Pfam" id="PF00015">
    <property type="entry name" value="MCPsignal"/>
    <property type="match status" value="1"/>
</dbReference>
<keyword evidence="8" id="KW-0812">Transmembrane</keyword>
<evidence type="ECO:0000256" key="3">
    <source>
        <dbReference type="ARBA" id="ARBA00023224"/>
    </source>
</evidence>
<dbReference type="Gene3D" id="6.10.340.10">
    <property type="match status" value="1"/>
</dbReference>
<evidence type="ECO:0000256" key="4">
    <source>
        <dbReference type="ARBA" id="ARBA00029447"/>
    </source>
</evidence>
<feature type="domain" description="HAMP" evidence="11">
    <location>
        <begin position="518"/>
        <end position="570"/>
    </location>
</feature>
<keyword evidence="2" id="KW-1003">Cell membrane</keyword>
<evidence type="ECO:0000256" key="7">
    <source>
        <dbReference type="SAM" id="MobiDB-lite"/>
    </source>
</evidence>
<evidence type="ECO:0000256" key="1">
    <source>
        <dbReference type="ARBA" id="ARBA00004429"/>
    </source>
</evidence>
<dbReference type="EMBL" id="JAENHM010000078">
    <property type="protein sequence ID" value="MBK1842095.1"/>
    <property type="molecule type" value="Genomic_DNA"/>
</dbReference>
<evidence type="ECO:0000259" key="10">
    <source>
        <dbReference type="PROSITE" id="PS50192"/>
    </source>
</evidence>
<dbReference type="Gene3D" id="1.10.287.950">
    <property type="entry name" value="Methyl-accepting chemotaxis protein"/>
    <property type="match status" value="1"/>
</dbReference>
<reference evidence="13" key="1">
    <citation type="submission" date="2021-01" db="EMBL/GenBank/DDBJ databases">
        <title>Genome public.</title>
        <authorList>
            <person name="Liu C."/>
            <person name="Sun Q."/>
        </authorList>
    </citation>
    <scope>NUCLEOTIDE SEQUENCE [LARGE SCALE GENOMIC DNA]</scope>
    <source>
        <strain evidence="13">YIM B02556</strain>
    </source>
</reference>
<dbReference type="Gene3D" id="1.20.58.920">
    <property type="match status" value="2"/>
</dbReference>
<dbReference type="CDD" id="cd06225">
    <property type="entry name" value="HAMP"/>
    <property type="match status" value="1"/>
</dbReference>
<dbReference type="Proteomes" id="UP000652760">
    <property type="component" value="Unassembled WGS sequence"/>
</dbReference>
<evidence type="ECO:0000313" key="12">
    <source>
        <dbReference type="EMBL" id="MBK1842095.1"/>
    </source>
</evidence>
<dbReference type="PANTHER" id="PTHR32089">
    <property type="entry name" value="METHYL-ACCEPTING CHEMOTAXIS PROTEIN MCPB"/>
    <property type="match status" value="1"/>
</dbReference>
<dbReference type="InterPro" id="IPR000727">
    <property type="entry name" value="T_SNARE_dom"/>
</dbReference>
<keyword evidence="13" id="KW-1185">Reference proteome</keyword>
<name>A0ABS1FFA5_9PROT</name>
<accession>A0ABS1FFA5</accession>
<dbReference type="SUPFAM" id="SSF58104">
    <property type="entry name" value="Methyl-accepting chemotaxis protein (MCP) signaling domain"/>
    <property type="match status" value="1"/>
</dbReference>
<dbReference type="SMART" id="SM00304">
    <property type="entry name" value="HAMP"/>
    <property type="match status" value="1"/>
</dbReference>
<sequence>MASFMVEPCSNFRIARFGIRFKLLLAFFSMAGMTVAASVVGLMSFSAVQAPFTRIVETSLPEMELAKRLSGESGAIAAAAPTLEAVESQDVRNQVFGEIMARGQSLQGLVSELAGRRPADPLVADVRDEATKLIATLEAENAAVHRRLDIRSRRETATADLARQYERFLTVLRPLIEASGKKLQDNGIALDRSTQRDLDTLDGTARALVNLFEMRGDIALAADALTRGSVALTPERIGPQQELFQQAAVRLTNAMAQLGPAVDKDFSDAMASFLVFGDSEKGLLELRRKLVEAADTNNFRANAQVVDGVAAMQRLQKELLTRLDAPTTRAKDEIELSNTNVRRQIRESLRDLLGVGLETFQACLEVAAYGNILSGALSEAAQAPDLDRLNALAARYQDAVAAVNERMTVIGRDGEGGALAKSIDAMIGFGTGANSLFDLRKAELEAIAGNAGVLARNRQTALQFAAVVDKQISQMKTEADSASASATAAIATGRTMLILFAVGSLIGAAALAWIVVGRMIVARISLLSNAMRDIAGGNLGAAIPSGGGDEIAEMAEALAVFRDTANKAAEANARAEAERSRAGQERRRAMVEMAENFETSVRAVLDRVSRAAGEMQDMAQRMSRNAETTSGEAATAASTSQQAEGSVKAVAAATEELSASIQEIGTQVTASSRIARQAADDAARTDRTVEGLAQTANKIGQVVELINSIAGQTNLLALNATIEAARAGEAGKGFAVVASEVKSLANQTGKATEEISGQIQAMQAVTQEAVDAIRAIAGTIREINEITATVAAAVEEQSAATREIARNVGEAAGGSQHVRKSIDLVAQAAAESGQSAHRVLDASTTVADEVRSLGLQVDTLVGRMRAG</sequence>
<comment type="caution">
    <text evidence="12">The sequence shown here is derived from an EMBL/GenBank/DDBJ whole genome shotgun (WGS) entry which is preliminary data.</text>
</comment>
<organism evidence="12 13">
    <name type="scientific">Azospirillum endophyticum</name>
    <dbReference type="NCBI Taxonomy" id="2800326"/>
    <lineage>
        <taxon>Bacteria</taxon>
        <taxon>Pseudomonadati</taxon>
        <taxon>Pseudomonadota</taxon>
        <taxon>Alphaproteobacteria</taxon>
        <taxon>Rhodospirillales</taxon>
        <taxon>Azospirillaceae</taxon>
        <taxon>Azospirillum</taxon>
    </lineage>
</organism>
<feature type="domain" description="Methyl-accepting transducer" evidence="9">
    <location>
        <begin position="604"/>
        <end position="847"/>
    </location>
</feature>
<evidence type="ECO:0000256" key="6">
    <source>
        <dbReference type="SAM" id="Coils"/>
    </source>
</evidence>
<dbReference type="InterPro" id="IPR003660">
    <property type="entry name" value="HAMP_dom"/>
</dbReference>
<proteinExistence type="inferred from homology"/>
<evidence type="ECO:0000313" key="13">
    <source>
        <dbReference type="Proteomes" id="UP000652760"/>
    </source>
</evidence>
<dbReference type="PROSITE" id="PS50192">
    <property type="entry name" value="T_SNARE"/>
    <property type="match status" value="1"/>
</dbReference>